<proteinExistence type="predicted"/>
<dbReference type="AlphaFoldDB" id="A0A1V6SWC6"/>
<organism evidence="1 2">
    <name type="scientific">Penicillium flavigenum</name>
    <dbReference type="NCBI Taxonomy" id="254877"/>
    <lineage>
        <taxon>Eukaryota</taxon>
        <taxon>Fungi</taxon>
        <taxon>Dikarya</taxon>
        <taxon>Ascomycota</taxon>
        <taxon>Pezizomycotina</taxon>
        <taxon>Eurotiomycetes</taxon>
        <taxon>Eurotiomycetidae</taxon>
        <taxon>Eurotiales</taxon>
        <taxon>Aspergillaceae</taxon>
        <taxon>Penicillium</taxon>
    </lineage>
</organism>
<evidence type="ECO:0000313" key="2">
    <source>
        <dbReference type="Proteomes" id="UP000191342"/>
    </source>
</evidence>
<evidence type="ECO:0000313" key="1">
    <source>
        <dbReference type="EMBL" id="OQE18024.1"/>
    </source>
</evidence>
<keyword evidence="2" id="KW-1185">Reference proteome</keyword>
<dbReference type="EMBL" id="MLQL01000022">
    <property type="protein sequence ID" value="OQE18024.1"/>
    <property type="molecule type" value="Genomic_DNA"/>
</dbReference>
<gene>
    <name evidence="1" type="ORF">PENFLA_c022G06517</name>
</gene>
<dbReference type="Proteomes" id="UP000191342">
    <property type="component" value="Unassembled WGS sequence"/>
</dbReference>
<reference evidence="2" key="1">
    <citation type="journal article" date="2017" name="Nat. Microbiol.">
        <title>Global analysis of biosynthetic gene clusters reveals vast potential of secondary metabolite production in Penicillium species.</title>
        <authorList>
            <person name="Nielsen J.C."/>
            <person name="Grijseels S."/>
            <person name="Prigent S."/>
            <person name="Ji B."/>
            <person name="Dainat J."/>
            <person name="Nielsen K.F."/>
            <person name="Frisvad J.C."/>
            <person name="Workman M."/>
            <person name="Nielsen J."/>
        </authorList>
    </citation>
    <scope>NUCLEOTIDE SEQUENCE [LARGE SCALE GENOMIC DNA]</scope>
    <source>
        <strain evidence="2">IBT 14082</strain>
    </source>
</reference>
<protein>
    <submittedName>
        <fullName evidence="1">Uncharacterized protein</fullName>
    </submittedName>
</protein>
<dbReference type="OrthoDB" id="3766406at2759"/>
<comment type="caution">
    <text evidence="1">The sequence shown here is derived from an EMBL/GenBank/DDBJ whole genome shotgun (WGS) entry which is preliminary data.</text>
</comment>
<accession>A0A1V6SWC6</accession>
<dbReference type="STRING" id="254877.A0A1V6SWC6"/>
<sequence length="122" mass="14100">MSPLRGNCDKCNTDFELQIENVGGKLALILTKWIILGPGAKPDDPDWGKRDRKAILQEPDFQAIDMAVSRRASFETACETSIDALRSRNLSYLHKKRYKELMMEVYGCYDVWNLPRYHDCKD</sequence>
<name>A0A1V6SWC6_9EURO</name>